<evidence type="ECO:0000259" key="1">
    <source>
        <dbReference type="PROSITE" id="PS50835"/>
    </source>
</evidence>
<keyword evidence="4" id="KW-1185">Reference proteome</keyword>
<dbReference type="InterPro" id="IPR013098">
    <property type="entry name" value="Ig_I-set"/>
</dbReference>
<reference evidence="4" key="1">
    <citation type="submission" date="2020-05" db="EMBL/GenBank/DDBJ databases">
        <title>Frigoriglobus tundricola gen. nov., sp. nov., a psychrotolerant cellulolytic planctomycete of the family Gemmataceae with two divergent copies of 16S rRNA gene.</title>
        <authorList>
            <person name="Kulichevskaya I.S."/>
            <person name="Ivanova A.A."/>
            <person name="Naumoff D.G."/>
            <person name="Beletsky A.V."/>
            <person name="Rijpstra W.I.C."/>
            <person name="Sinninghe Damste J.S."/>
            <person name="Mardanov A.V."/>
            <person name="Ravin N.V."/>
            <person name="Dedysh S.N."/>
        </authorList>
    </citation>
    <scope>NUCLEOTIDE SEQUENCE [LARGE SCALE GENOMIC DNA]</scope>
    <source>
        <strain evidence="4">PL17</strain>
    </source>
</reference>
<dbReference type="InterPro" id="IPR030400">
    <property type="entry name" value="Sedolisin_dom"/>
</dbReference>
<name>A0A6M5YTU4_9BACT</name>
<dbReference type="InterPro" id="IPR036179">
    <property type="entry name" value="Ig-like_dom_sf"/>
</dbReference>
<dbReference type="Gene3D" id="2.130.10.130">
    <property type="entry name" value="Integrin alpha, N-terminal"/>
    <property type="match status" value="2"/>
</dbReference>
<feature type="domain" description="Peptidase S53" evidence="2">
    <location>
        <begin position="75"/>
        <end position="448"/>
    </location>
</feature>
<evidence type="ECO:0000259" key="2">
    <source>
        <dbReference type="PROSITE" id="PS51695"/>
    </source>
</evidence>
<dbReference type="InterPro" id="IPR050819">
    <property type="entry name" value="Tripeptidyl-peptidase_I"/>
</dbReference>
<dbReference type="CDD" id="cd04056">
    <property type="entry name" value="Peptidases_S53"/>
    <property type="match status" value="1"/>
</dbReference>
<dbReference type="Pfam" id="PF07679">
    <property type="entry name" value="I-set"/>
    <property type="match status" value="1"/>
</dbReference>
<dbReference type="GO" id="GO:0004252">
    <property type="term" value="F:serine-type endopeptidase activity"/>
    <property type="evidence" value="ECO:0007669"/>
    <property type="project" value="InterPro"/>
</dbReference>
<accession>A0A6M5YTU4</accession>
<dbReference type="SUPFAM" id="SSF48726">
    <property type="entry name" value="Immunoglobulin"/>
    <property type="match status" value="4"/>
</dbReference>
<dbReference type="SUPFAM" id="SSF69318">
    <property type="entry name" value="Integrin alpha N-terminal domain"/>
    <property type="match status" value="1"/>
</dbReference>
<dbReference type="Proteomes" id="UP000503447">
    <property type="component" value="Chromosome"/>
</dbReference>
<dbReference type="KEGG" id="ftj:FTUN_4228"/>
<proteinExistence type="predicted"/>
<dbReference type="Gene3D" id="2.60.40.10">
    <property type="entry name" value="Immunoglobulins"/>
    <property type="match status" value="3"/>
</dbReference>
<dbReference type="PANTHER" id="PTHR14218">
    <property type="entry name" value="PROTEASE S8 TRIPEPTIDYL PEPTIDASE I CLN2"/>
    <property type="match status" value="1"/>
</dbReference>
<evidence type="ECO:0000313" key="3">
    <source>
        <dbReference type="EMBL" id="QJW96671.1"/>
    </source>
</evidence>
<dbReference type="Gene3D" id="3.40.50.200">
    <property type="entry name" value="Peptidase S8/S53 domain"/>
    <property type="match status" value="1"/>
</dbReference>
<dbReference type="InterPro" id="IPR003599">
    <property type="entry name" value="Ig_sub"/>
</dbReference>
<dbReference type="GO" id="GO:0008240">
    <property type="term" value="F:tripeptidyl-peptidase activity"/>
    <property type="evidence" value="ECO:0007669"/>
    <property type="project" value="TreeGrafter"/>
</dbReference>
<dbReference type="PANTHER" id="PTHR14218:SF15">
    <property type="entry name" value="TRIPEPTIDYL-PEPTIDASE 1"/>
    <property type="match status" value="1"/>
</dbReference>
<dbReference type="InterPro" id="IPR013783">
    <property type="entry name" value="Ig-like_fold"/>
</dbReference>
<dbReference type="PROSITE" id="PS51695">
    <property type="entry name" value="SEDOLISIN"/>
    <property type="match status" value="1"/>
</dbReference>
<dbReference type="CDD" id="cd00096">
    <property type="entry name" value="Ig"/>
    <property type="match status" value="1"/>
</dbReference>
<organism evidence="3 4">
    <name type="scientific">Frigoriglobus tundricola</name>
    <dbReference type="NCBI Taxonomy" id="2774151"/>
    <lineage>
        <taxon>Bacteria</taxon>
        <taxon>Pseudomonadati</taxon>
        <taxon>Planctomycetota</taxon>
        <taxon>Planctomycetia</taxon>
        <taxon>Gemmatales</taxon>
        <taxon>Gemmataceae</taxon>
        <taxon>Frigoriglobus</taxon>
    </lineage>
</organism>
<evidence type="ECO:0008006" key="5">
    <source>
        <dbReference type="Google" id="ProtNLM"/>
    </source>
</evidence>
<dbReference type="EMBL" id="CP053452">
    <property type="protein sequence ID" value="QJW96671.1"/>
    <property type="molecule type" value="Genomic_DNA"/>
</dbReference>
<evidence type="ECO:0000313" key="4">
    <source>
        <dbReference type="Proteomes" id="UP000503447"/>
    </source>
</evidence>
<dbReference type="RefSeq" id="WP_171472207.1">
    <property type="nucleotide sequence ID" value="NZ_CP053452.2"/>
</dbReference>
<dbReference type="SMART" id="SM00409">
    <property type="entry name" value="IG"/>
    <property type="match status" value="3"/>
</dbReference>
<dbReference type="GO" id="GO:0006508">
    <property type="term" value="P:proteolysis"/>
    <property type="evidence" value="ECO:0007669"/>
    <property type="project" value="InterPro"/>
</dbReference>
<protein>
    <recommendedName>
        <fullName evidence="5">Ig-like domain-containing protein</fullName>
    </recommendedName>
</protein>
<dbReference type="InterPro" id="IPR036852">
    <property type="entry name" value="Peptidase_S8/S53_dom_sf"/>
</dbReference>
<sequence>MPANSLIRRLMTRALRGQKTLPTRKHRVYVGIGFLIEGLEDRVVPNGVQMAPTYIRATSSALTPENTPWTTSDGAYTPLAIRTAYGITSLPSSDNGAGQTIALIDAYNDPSIVSDLATFDTAFGLSAPPSFRVVSQTGSTTQLPSDSPINDPWDAEEALDVEWAHAIAPGANIILVECNSDFSSDLYAGVAWAATPVSQGGGGATVISMSFGIDGGYFGETDQDSTFDPSAYPGVTFLASAGDNGSNGISTLQAGYPADSPYVVAVGGTSLYLNTTSPAGAGGGAYQQETGWDELNFAGGASGGGISNYESQPSYQAAAAAPFTTTNRATPDVSFVADPYTGVEIYDSQPEWGGWGGIGGTSLSSPAWAGLIAITDQVRASDGLSSLTGYTQTLPRLYSIYGSSSYTTDFHDVTQGDNGTYSAQAGYDLATGIGTPIVNTLIPTLAGSPLVSNNPAAVTITAGSNAAFHSSATGVAGDAAPTEQWQVSTNGGASYTNVTNGGVYSGATTATLTITGGTAAMNGYEYRAVFTNQLGTATTTGAALNVVFAPIVTGNPSNRAATSGGTVSFTAAAIGNPAPTVQWMVSTNGGASFTKVTNGGIYSGATTDTLTLTGVTFADNGYKYEAVFRNSLNSATTTVATLSVNAPLVTTNPSGATINVGGTTSFVSAAIGTPAPTAQWQVSTNGGATFTNVTNGGVYSGATTATLTITGGTAAMSGYEYRDVFTNSFGTATTTAATLNVNSAPIVTTNPSNAASDAGSPVSFVSAATGYPALTEQWQVSTDGGATFTNVTNGGVYSGATTATLTITGGTAAMSGYEYRDVFTDGLGTATTAAATLTVNPALSIAPATSTSGVAGVLFSSVIAVGGGTPPYTNVTVTAFNAGGTGLAAPTISTAGGTVTFDGTATAGGTVTFTVNATDTAGVTVSRNFTFTIAPTVSLQPLSVAHAMDGLPYTGTITISGGTGVYSGLVVTGLPAGLTAVLSGSSVIISGVPTTSGSYSLGISVQDSSGATDTISTALTLEPPPPTLFAVGSTSGGLISVFNNGQPTLLNYALYPGFQGGLAVAVGDLTGDGTPDIVTVVSSGGPALVTVLNGITFAPIYSFFALPPSYTGGASVAVADLYGTGHPEIIIGQATGGSVVAVYNGQTGALMNAFFAYPEAPVGVQVAAGDLNGNGQAEIVTTPTVPVPLIKVFDGYGNEVTEFLAFHPADVVGGVSVAVGDVTGSGQAEILVGANLLEGDYARVYNGAGTLQTIVALPTRRTPTGSNFLGPQLSVADVNGDGVPDLLFASGTGLGALEGPNFDTLGLGLIFPTSEHALYVG</sequence>
<dbReference type="SUPFAM" id="SSF52743">
    <property type="entry name" value="Subtilisin-like"/>
    <property type="match status" value="1"/>
</dbReference>
<feature type="domain" description="Ig-like" evidence="1">
    <location>
        <begin position="550"/>
        <end position="643"/>
    </location>
</feature>
<dbReference type="InterPro" id="IPR007110">
    <property type="entry name" value="Ig-like_dom"/>
</dbReference>
<dbReference type="PROSITE" id="PS50835">
    <property type="entry name" value="IG_LIKE"/>
    <property type="match status" value="1"/>
</dbReference>
<dbReference type="InterPro" id="IPR028994">
    <property type="entry name" value="Integrin_alpha_N"/>
</dbReference>
<gene>
    <name evidence="3" type="ORF">FTUN_4228</name>
</gene>
<dbReference type="InterPro" id="IPR000209">
    <property type="entry name" value="Peptidase_S8/S53_dom"/>
</dbReference>
<dbReference type="Pfam" id="PF00082">
    <property type="entry name" value="Peptidase_S8"/>
    <property type="match status" value="1"/>
</dbReference>